<gene>
    <name evidence="3" type="ORF">FNK824_LOCUS24376</name>
</gene>
<keyword evidence="2" id="KW-1133">Transmembrane helix</keyword>
<dbReference type="AlphaFoldDB" id="A0A819M0K4"/>
<protein>
    <submittedName>
        <fullName evidence="3">Uncharacterized protein</fullName>
    </submittedName>
</protein>
<name>A0A819M0K4_9BILA</name>
<evidence type="ECO:0000313" key="4">
    <source>
        <dbReference type="Proteomes" id="UP000663874"/>
    </source>
</evidence>
<reference evidence="3" key="1">
    <citation type="submission" date="2021-02" db="EMBL/GenBank/DDBJ databases">
        <authorList>
            <person name="Nowell W R."/>
        </authorList>
    </citation>
    <scope>NUCLEOTIDE SEQUENCE</scope>
</reference>
<feature type="compositionally biased region" description="Polar residues" evidence="1">
    <location>
        <begin position="99"/>
        <end position="113"/>
    </location>
</feature>
<feature type="non-terminal residue" evidence="3">
    <location>
        <position position="1"/>
    </location>
</feature>
<proteinExistence type="predicted"/>
<organism evidence="3 4">
    <name type="scientific">Rotaria sordida</name>
    <dbReference type="NCBI Taxonomy" id="392033"/>
    <lineage>
        <taxon>Eukaryota</taxon>
        <taxon>Metazoa</taxon>
        <taxon>Spiralia</taxon>
        <taxon>Gnathifera</taxon>
        <taxon>Rotifera</taxon>
        <taxon>Eurotatoria</taxon>
        <taxon>Bdelloidea</taxon>
        <taxon>Philodinida</taxon>
        <taxon>Philodinidae</taxon>
        <taxon>Rotaria</taxon>
    </lineage>
</organism>
<dbReference type="SUPFAM" id="SSF103473">
    <property type="entry name" value="MFS general substrate transporter"/>
    <property type="match status" value="1"/>
</dbReference>
<comment type="caution">
    <text evidence="3">The sequence shown here is derived from an EMBL/GenBank/DDBJ whole genome shotgun (WGS) entry which is preliminary data.</text>
</comment>
<feature type="region of interest" description="Disordered" evidence="1">
    <location>
        <begin position="84"/>
        <end position="113"/>
    </location>
</feature>
<feature type="transmembrane region" description="Helical" evidence="2">
    <location>
        <begin position="54"/>
        <end position="77"/>
    </location>
</feature>
<evidence type="ECO:0000256" key="1">
    <source>
        <dbReference type="SAM" id="MobiDB-lite"/>
    </source>
</evidence>
<sequence length="113" mass="12469">VGLTSIIIVDLVGVDKLSDAFGVLLLFQGVAVAIGTPIVGTMRDAFSGFDRPYLWPYLIFGGSILLSGLILFAIPVLKRRKERRQKPTQHQLQMGVLSFSKQNLSTPEQQQQL</sequence>
<evidence type="ECO:0000256" key="2">
    <source>
        <dbReference type="SAM" id="Phobius"/>
    </source>
</evidence>
<keyword evidence="2" id="KW-0472">Membrane</keyword>
<dbReference type="EMBL" id="CAJOBE010005413">
    <property type="protein sequence ID" value="CAF3971866.1"/>
    <property type="molecule type" value="Genomic_DNA"/>
</dbReference>
<feature type="transmembrane region" description="Helical" evidence="2">
    <location>
        <begin position="21"/>
        <end position="42"/>
    </location>
</feature>
<dbReference type="Proteomes" id="UP000663874">
    <property type="component" value="Unassembled WGS sequence"/>
</dbReference>
<accession>A0A819M0K4</accession>
<dbReference type="InterPro" id="IPR036259">
    <property type="entry name" value="MFS_trans_sf"/>
</dbReference>
<dbReference type="Gene3D" id="1.20.1250.20">
    <property type="entry name" value="MFS general substrate transporter like domains"/>
    <property type="match status" value="1"/>
</dbReference>
<keyword evidence="2" id="KW-0812">Transmembrane</keyword>
<evidence type="ECO:0000313" key="3">
    <source>
        <dbReference type="EMBL" id="CAF3971866.1"/>
    </source>
</evidence>